<name>A0A8S0QBC0_OLEEU</name>
<reference evidence="3 4" key="1">
    <citation type="submission" date="2019-12" db="EMBL/GenBank/DDBJ databases">
        <authorList>
            <person name="Alioto T."/>
            <person name="Alioto T."/>
            <person name="Gomez Garrido J."/>
        </authorList>
    </citation>
    <scope>NUCLEOTIDE SEQUENCE [LARGE SCALE GENOMIC DNA]</scope>
</reference>
<protein>
    <submittedName>
        <fullName evidence="3">Uncharacterized protein</fullName>
    </submittedName>
</protein>
<feature type="region of interest" description="Disordered" evidence="1">
    <location>
        <begin position="18"/>
        <end position="82"/>
    </location>
</feature>
<gene>
    <name evidence="3" type="ORF">OLEA9_A056528</name>
</gene>
<evidence type="ECO:0000313" key="3">
    <source>
        <dbReference type="EMBL" id="CAA2962191.1"/>
    </source>
</evidence>
<keyword evidence="4" id="KW-1185">Reference proteome</keyword>
<dbReference type="EMBL" id="CACTIH010000788">
    <property type="protein sequence ID" value="CAA2962191.1"/>
    <property type="molecule type" value="Genomic_DNA"/>
</dbReference>
<organism evidence="3 4">
    <name type="scientific">Olea europaea subsp. europaea</name>
    <dbReference type="NCBI Taxonomy" id="158383"/>
    <lineage>
        <taxon>Eukaryota</taxon>
        <taxon>Viridiplantae</taxon>
        <taxon>Streptophyta</taxon>
        <taxon>Embryophyta</taxon>
        <taxon>Tracheophyta</taxon>
        <taxon>Spermatophyta</taxon>
        <taxon>Magnoliopsida</taxon>
        <taxon>eudicotyledons</taxon>
        <taxon>Gunneridae</taxon>
        <taxon>Pentapetalae</taxon>
        <taxon>asterids</taxon>
        <taxon>lamiids</taxon>
        <taxon>Lamiales</taxon>
        <taxon>Oleaceae</taxon>
        <taxon>Oleeae</taxon>
        <taxon>Olea</taxon>
    </lineage>
</organism>
<feature type="chain" id="PRO_5035735067" evidence="2">
    <location>
        <begin position="21"/>
        <end position="82"/>
    </location>
</feature>
<feature type="signal peptide" evidence="2">
    <location>
        <begin position="1"/>
        <end position="20"/>
    </location>
</feature>
<feature type="compositionally biased region" description="Basic residues" evidence="1">
    <location>
        <begin position="73"/>
        <end position="82"/>
    </location>
</feature>
<dbReference type="Gramene" id="OE9A056528T1">
    <property type="protein sequence ID" value="OE9A056528C1"/>
    <property type="gene ID" value="OE9A056528"/>
</dbReference>
<keyword evidence="2" id="KW-0732">Signal</keyword>
<dbReference type="AlphaFoldDB" id="A0A8S0QBC0"/>
<accession>A0A8S0QBC0</accession>
<proteinExistence type="predicted"/>
<dbReference type="Proteomes" id="UP000594638">
    <property type="component" value="Unassembled WGS sequence"/>
</dbReference>
<evidence type="ECO:0000313" key="4">
    <source>
        <dbReference type="Proteomes" id="UP000594638"/>
    </source>
</evidence>
<comment type="caution">
    <text evidence="3">The sequence shown here is derived from an EMBL/GenBank/DDBJ whole genome shotgun (WGS) entry which is preliminary data.</text>
</comment>
<evidence type="ECO:0000256" key="1">
    <source>
        <dbReference type="SAM" id="MobiDB-lite"/>
    </source>
</evidence>
<sequence length="82" mass="8661">MKVWICLALILGVPTEGAVSNEGEANGSDRTFNIAKSGEPSPPSLPHQPSPAYQPSPASEPSPPPPPTEAQSQKRKRTIDES</sequence>
<evidence type="ECO:0000256" key="2">
    <source>
        <dbReference type="SAM" id="SignalP"/>
    </source>
</evidence>
<feature type="compositionally biased region" description="Pro residues" evidence="1">
    <location>
        <begin position="40"/>
        <end position="68"/>
    </location>
</feature>